<keyword evidence="1" id="KW-0732">Signal</keyword>
<name>A0A1G8FHS0_9VIBR</name>
<organism evidence="2 3">
    <name type="scientific">Vibrio xiamenensis</name>
    <dbReference type="NCBI Taxonomy" id="861298"/>
    <lineage>
        <taxon>Bacteria</taxon>
        <taxon>Pseudomonadati</taxon>
        <taxon>Pseudomonadota</taxon>
        <taxon>Gammaproteobacteria</taxon>
        <taxon>Vibrionales</taxon>
        <taxon>Vibrionaceae</taxon>
        <taxon>Vibrio</taxon>
    </lineage>
</organism>
<dbReference type="Pfam" id="PF06834">
    <property type="entry name" value="TraU"/>
    <property type="match status" value="2"/>
</dbReference>
<feature type="signal peptide" evidence="1">
    <location>
        <begin position="1"/>
        <end position="35"/>
    </location>
</feature>
<sequence length="352" mass="38425">MNSMCRDMATSKAITSKLTLAALLCVSAPLPISHAASLGDIADMPIDDILLESTKLQCVDWQLSGGCLWLKCSLFSSCSVNFSLKVKHWSPSLLVEVRRSQSDTPLGYTSLFNGAFKEGLETVLSVFGFRYEVESNNTGNNGQGASNPAKTSTLRFSDVGVHGNAGITLYDQLYGAIFGSLGWCNNPALPLSVYYDSMLDGFEWRWGLSEAVRAWSNTPTILGPVNNLDVYGELYPRIGYVNQASPYKAASTLAYRAVHIATESPDNHITVDSFPNKSSTNKSWAVPAMSNSTSRWTDVVPKSGLTCGTLAQSTGTSIVESSVHTNDEQYLKIYWSQFECCKKRGNKLIGEW</sequence>
<dbReference type="EMBL" id="FNDD01000030">
    <property type="protein sequence ID" value="SDH81694.1"/>
    <property type="molecule type" value="Genomic_DNA"/>
</dbReference>
<protein>
    <submittedName>
        <fullName evidence="2">Integrating conjugative element protein, PFL_4710 family</fullName>
    </submittedName>
</protein>
<evidence type="ECO:0000256" key="1">
    <source>
        <dbReference type="SAM" id="SignalP"/>
    </source>
</evidence>
<dbReference type="AlphaFoldDB" id="A0A1G8FHS0"/>
<gene>
    <name evidence="2" type="ORF">SAMN04488136_13075</name>
</gene>
<dbReference type="Proteomes" id="UP000198854">
    <property type="component" value="Unassembled WGS sequence"/>
</dbReference>
<proteinExistence type="predicted"/>
<evidence type="ECO:0000313" key="2">
    <source>
        <dbReference type="EMBL" id="SDH81694.1"/>
    </source>
</evidence>
<feature type="chain" id="PRO_5011495278" evidence="1">
    <location>
        <begin position="36"/>
        <end position="352"/>
    </location>
</feature>
<keyword evidence="3" id="KW-1185">Reference proteome</keyword>
<dbReference type="InterPro" id="IPR009649">
    <property type="entry name" value="TraU"/>
</dbReference>
<evidence type="ECO:0000313" key="3">
    <source>
        <dbReference type="Proteomes" id="UP000198854"/>
    </source>
</evidence>
<dbReference type="STRING" id="861298.SAMN04488136_13075"/>
<accession>A0A1G8FHS0</accession>
<reference evidence="2 3" key="1">
    <citation type="submission" date="2016-10" db="EMBL/GenBank/DDBJ databases">
        <authorList>
            <person name="de Groot N.N."/>
        </authorList>
    </citation>
    <scope>NUCLEOTIDE SEQUENCE [LARGE SCALE GENOMIC DNA]</scope>
    <source>
        <strain evidence="2 3">CGMCC 1.10228</strain>
    </source>
</reference>